<gene>
    <name evidence="1" type="ORF">V1478_013216</name>
</gene>
<dbReference type="EMBL" id="JAUDFV010000153">
    <property type="protein sequence ID" value="KAL2717516.1"/>
    <property type="molecule type" value="Genomic_DNA"/>
</dbReference>
<accession>A0ABD2AAS3</accession>
<organism evidence="1 2">
    <name type="scientific">Vespula squamosa</name>
    <name type="common">Southern yellow jacket</name>
    <name type="synonym">Wasp</name>
    <dbReference type="NCBI Taxonomy" id="30214"/>
    <lineage>
        <taxon>Eukaryota</taxon>
        <taxon>Metazoa</taxon>
        <taxon>Ecdysozoa</taxon>
        <taxon>Arthropoda</taxon>
        <taxon>Hexapoda</taxon>
        <taxon>Insecta</taxon>
        <taxon>Pterygota</taxon>
        <taxon>Neoptera</taxon>
        <taxon>Endopterygota</taxon>
        <taxon>Hymenoptera</taxon>
        <taxon>Apocrita</taxon>
        <taxon>Aculeata</taxon>
        <taxon>Vespoidea</taxon>
        <taxon>Vespidae</taxon>
        <taxon>Vespinae</taxon>
        <taxon>Vespula</taxon>
    </lineage>
</organism>
<name>A0ABD2AAS3_VESSQ</name>
<evidence type="ECO:0000313" key="1">
    <source>
        <dbReference type="EMBL" id="KAL2717516.1"/>
    </source>
</evidence>
<sequence>MINLTNIYIERERVSKVTER</sequence>
<reference evidence="1 2" key="1">
    <citation type="journal article" date="2024" name="Ann. Entomol. Soc. Am.">
        <title>Genomic analyses of the southern and eastern yellowjacket wasps (Hymenoptera: Vespidae) reveal evolutionary signatures of social life.</title>
        <authorList>
            <person name="Catto M.A."/>
            <person name="Caine P.B."/>
            <person name="Orr S.E."/>
            <person name="Hunt B.G."/>
            <person name="Goodisman M.A.D."/>
        </authorList>
    </citation>
    <scope>NUCLEOTIDE SEQUENCE [LARGE SCALE GENOMIC DNA]</scope>
    <source>
        <strain evidence="1">233</strain>
        <tissue evidence="1">Head and thorax</tissue>
    </source>
</reference>
<evidence type="ECO:0000313" key="2">
    <source>
        <dbReference type="Proteomes" id="UP001607302"/>
    </source>
</evidence>
<dbReference type="Proteomes" id="UP001607302">
    <property type="component" value="Unassembled WGS sequence"/>
</dbReference>
<dbReference type="AlphaFoldDB" id="A0ABD2AAS3"/>
<comment type="caution">
    <text evidence="1">The sequence shown here is derived from an EMBL/GenBank/DDBJ whole genome shotgun (WGS) entry which is preliminary data.</text>
</comment>
<proteinExistence type="predicted"/>
<keyword evidence="2" id="KW-1185">Reference proteome</keyword>
<protein>
    <submittedName>
        <fullName evidence="1">Uncharacterized protein</fullName>
    </submittedName>
</protein>